<evidence type="ECO:0000313" key="1">
    <source>
        <dbReference type="EMBL" id="GFR60307.1"/>
    </source>
</evidence>
<dbReference type="Proteomes" id="UP000762676">
    <property type="component" value="Unassembled WGS sequence"/>
</dbReference>
<proteinExistence type="predicted"/>
<sequence length="109" mass="12207">MFFAGTTHVNMSSVIKTSEIEWQRPRGTQHRRWRSGSFASSQLVTFSGLQILTNTPSSSTAVCCDGKENIHKNITNGPWRLKQMLNVLATVCAEQTRVSWSRTKGSSNF</sequence>
<dbReference type="AlphaFoldDB" id="A0AAV4EGZ3"/>
<protein>
    <submittedName>
        <fullName evidence="1">Uncharacterized protein</fullName>
    </submittedName>
</protein>
<name>A0AAV4EGZ3_9GAST</name>
<organism evidence="1 2">
    <name type="scientific">Elysia marginata</name>
    <dbReference type="NCBI Taxonomy" id="1093978"/>
    <lineage>
        <taxon>Eukaryota</taxon>
        <taxon>Metazoa</taxon>
        <taxon>Spiralia</taxon>
        <taxon>Lophotrochozoa</taxon>
        <taxon>Mollusca</taxon>
        <taxon>Gastropoda</taxon>
        <taxon>Heterobranchia</taxon>
        <taxon>Euthyneura</taxon>
        <taxon>Panpulmonata</taxon>
        <taxon>Sacoglossa</taxon>
        <taxon>Placobranchoidea</taxon>
        <taxon>Plakobranchidae</taxon>
        <taxon>Elysia</taxon>
    </lineage>
</organism>
<gene>
    <name evidence="1" type="ORF">ElyMa_003527000</name>
</gene>
<reference evidence="1 2" key="1">
    <citation type="journal article" date="2021" name="Elife">
        <title>Chloroplast acquisition without the gene transfer in kleptoplastic sea slugs, Plakobranchus ocellatus.</title>
        <authorList>
            <person name="Maeda T."/>
            <person name="Takahashi S."/>
            <person name="Yoshida T."/>
            <person name="Shimamura S."/>
            <person name="Takaki Y."/>
            <person name="Nagai Y."/>
            <person name="Toyoda A."/>
            <person name="Suzuki Y."/>
            <person name="Arimoto A."/>
            <person name="Ishii H."/>
            <person name="Satoh N."/>
            <person name="Nishiyama T."/>
            <person name="Hasebe M."/>
            <person name="Maruyama T."/>
            <person name="Minagawa J."/>
            <person name="Obokata J."/>
            <person name="Shigenobu S."/>
        </authorList>
    </citation>
    <scope>NUCLEOTIDE SEQUENCE [LARGE SCALE GENOMIC DNA]</scope>
</reference>
<comment type="caution">
    <text evidence="1">The sequence shown here is derived from an EMBL/GenBank/DDBJ whole genome shotgun (WGS) entry which is preliminary data.</text>
</comment>
<accession>A0AAV4EGZ3</accession>
<evidence type="ECO:0000313" key="2">
    <source>
        <dbReference type="Proteomes" id="UP000762676"/>
    </source>
</evidence>
<keyword evidence="2" id="KW-1185">Reference proteome</keyword>
<dbReference type="EMBL" id="BMAT01007234">
    <property type="protein sequence ID" value="GFR60307.1"/>
    <property type="molecule type" value="Genomic_DNA"/>
</dbReference>